<dbReference type="InterPro" id="IPR005474">
    <property type="entry name" value="Transketolase_N"/>
</dbReference>
<proteinExistence type="predicted"/>
<feature type="binding site" evidence="9">
    <location>
        <position position="286"/>
    </location>
    <ligand>
        <name>Mg(2+)</name>
        <dbReference type="ChEBI" id="CHEBI:18420"/>
    </ligand>
</feature>
<name>A0A1I2G678_9ACTN</name>
<keyword evidence="4 8" id="KW-0560">Oxidoreductase</keyword>
<dbReference type="Gene3D" id="3.40.50.920">
    <property type="match status" value="1"/>
</dbReference>
<feature type="domain" description="Pyruvate dehydrogenase E1 component middle" evidence="12">
    <location>
        <begin position="504"/>
        <end position="735"/>
    </location>
</feature>
<keyword evidence="5 8" id="KW-0786">Thiamine pyrophosphate</keyword>
<dbReference type="FunFam" id="3.40.50.970:FF:000011">
    <property type="entry name" value="Pyruvate dehydrogenase E1 component"/>
    <property type="match status" value="1"/>
</dbReference>
<dbReference type="PIRSF" id="PIRSF000156">
    <property type="entry name" value="Pyruvate_dh_E1"/>
    <property type="match status" value="1"/>
</dbReference>
<dbReference type="STRING" id="1798228.SAMN05216574_10935"/>
<dbReference type="Proteomes" id="UP000198589">
    <property type="component" value="Unassembled WGS sequence"/>
</dbReference>
<dbReference type="PANTHER" id="PTHR43825:SF3">
    <property type="entry name" value="PYRUVATE DEHYDROGENASE E1 COMPONENT"/>
    <property type="match status" value="1"/>
</dbReference>
<protein>
    <recommendedName>
        <fullName evidence="3 8">Pyruvate dehydrogenase E1 component</fullName>
        <ecNumber evidence="2 8">1.2.4.1</ecNumber>
    </recommendedName>
</protein>
<feature type="domain" description="Transketolase N-terminal" evidence="11">
    <location>
        <begin position="163"/>
        <end position="327"/>
    </location>
</feature>
<dbReference type="InterPro" id="IPR055152">
    <property type="entry name" value="Transketolase-like_C_2"/>
</dbReference>
<dbReference type="AlphaFoldDB" id="A0A1I2G678"/>
<evidence type="ECO:0000259" key="13">
    <source>
        <dbReference type="Pfam" id="PF22613"/>
    </source>
</evidence>
<dbReference type="NCBIfam" id="TIGR00759">
    <property type="entry name" value="aceE"/>
    <property type="match status" value="1"/>
</dbReference>
<dbReference type="InterPro" id="IPR041621">
    <property type="entry name" value="PDH_E1_M"/>
</dbReference>
<dbReference type="InterPro" id="IPR009014">
    <property type="entry name" value="Transketo_C/PFOR_II"/>
</dbReference>
<dbReference type="InterPro" id="IPR051157">
    <property type="entry name" value="PDH/Transketolase"/>
</dbReference>
<evidence type="ECO:0000256" key="3">
    <source>
        <dbReference type="ARBA" id="ARBA00017172"/>
    </source>
</evidence>
<evidence type="ECO:0000256" key="10">
    <source>
        <dbReference type="SAM" id="MobiDB-lite"/>
    </source>
</evidence>
<evidence type="ECO:0000256" key="1">
    <source>
        <dbReference type="ARBA" id="ARBA00001964"/>
    </source>
</evidence>
<dbReference type="SUPFAM" id="SSF52922">
    <property type="entry name" value="TK C-terminal domain-like"/>
    <property type="match status" value="1"/>
</dbReference>
<keyword evidence="9" id="KW-0479">Metal-binding</keyword>
<dbReference type="InterPro" id="IPR035807">
    <property type="entry name" value="PDC_E1_N"/>
</dbReference>
<accession>A0A1I2G678</accession>
<dbReference type="RefSeq" id="WP_092198967.1">
    <property type="nucleotide sequence ID" value="NZ_FOND01000009.1"/>
</dbReference>
<evidence type="ECO:0000256" key="8">
    <source>
        <dbReference type="PIRNR" id="PIRNR000156"/>
    </source>
</evidence>
<dbReference type="OrthoDB" id="9759664at2"/>
<evidence type="ECO:0000256" key="6">
    <source>
        <dbReference type="ARBA" id="ARBA00023317"/>
    </source>
</evidence>
<evidence type="ECO:0000313" key="15">
    <source>
        <dbReference type="Proteomes" id="UP000198589"/>
    </source>
</evidence>
<dbReference type="SUPFAM" id="SSF52518">
    <property type="entry name" value="Thiamin diphosphate-binding fold (THDP-binding)"/>
    <property type="match status" value="2"/>
</dbReference>
<keyword evidence="6 8" id="KW-0670">Pyruvate</keyword>
<evidence type="ECO:0000313" key="14">
    <source>
        <dbReference type="EMBL" id="SFF12500.1"/>
    </source>
</evidence>
<dbReference type="Gene3D" id="3.40.50.970">
    <property type="match status" value="2"/>
</dbReference>
<organism evidence="14 15">
    <name type="scientific">Blastococcus tunisiensis</name>
    <dbReference type="NCBI Taxonomy" id="1798228"/>
    <lineage>
        <taxon>Bacteria</taxon>
        <taxon>Bacillati</taxon>
        <taxon>Actinomycetota</taxon>
        <taxon>Actinomycetes</taxon>
        <taxon>Geodermatophilales</taxon>
        <taxon>Geodermatophilaceae</taxon>
        <taxon>Blastococcus</taxon>
    </lineage>
</organism>
<keyword evidence="15" id="KW-1185">Reference proteome</keyword>
<reference evidence="15" key="1">
    <citation type="submission" date="2016-10" db="EMBL/GenBank/DDBJ databases">
        <authorList>
            <person name="Varghese N."/>
            <person name="Submissions S."/>
        </authorList>
    </citation>
    <scope>NUCLEOTIDE SEQUENCE [LARGE SCALE GENOMIC DNA]</scope>
    <source>
        <strain evidence="15">DSM 46838</strain>
    </source>
</reference>
<evidence type="ECO:0000256" key="2">
    <source>
        <dbReference type="ARBA" id="ARBA00012281"/>
    </source>
</evidence>
<evidence type="ECO:0000256" key="9">
    <source>
        <dbReference type="PIRSR" id="PIRSR000156-1"/>
    </source>
</evidence>
<dbReference type="CDD" id="cd02017">
    <property type="entry name" value="TPP_E1_EcPDC_like"/>
    <property type="match status" value="1"/>
</dbReference>
<dbReference type="EC" id="1.2.4.1" evidence="2 8"/>
<sequence>MSAPQQSDGDPARDAGTPRAVITDGLPSQLPDTDPDETQEWLDSLDAVVDNAGRERARYVMLRLLERSREQQVGVPALRSTDYINSIPPSREPWFPGDEHVERRIRAYIRWNAAIMVHRAQRPGIGVGGHISSYASSASLYEVGFNHFFRGKDHPGGGDQIYFQGHSSPGIYARAFLEGRLSEDKLDGFRQEVSHPGGGLSSYPHPRLMPDFWEFPTVSMGLGPLNAIYQARFNRYLHDRGIKDTSDQHVWAFLGDGEMDEVESLGAIGLAAREELDNLTFVVNCNLQRLDGPVRGNGKIIQEMESFFRGAGWNVVKVIWGREWDALLSADRDGALVNLMNQTPDGDYQTYKAEDGAFVREHFFGRDPRTRKLVEGMSDKEIWNLSRGGHDYRKVYAAFKAAQEHKGQPTVILAKTIKGWTLGNHFEGRNSTHQMKKLTADDLKLFRDRLYLDIPDEALDKTMPPYYKPDPDSDEMQYMLERRRQLGGAVPRRRSEAKALKAPDDKALEVLRRGSGKQEVATTMAFVRLLKELLKDKELGPRFVPIIPDEARTFGLDSLFSSHKIYNPAGQRYTSVDRELMLAYKESEQGVILHEGINEAGSTASFTAVGSSYATHGEPMIPIYIFYSMFGFQRTGDGFWAAADQMTRGFILGATAGRTTLNGEGLQHEDGHSLLLAHTNPAVVSYDPAFSFEVAHITRDAIVRMYGDDPGAPLGGHRSPDVMYYLTVYNEPFVQPAEPEGLDVQGVLAGMHRYAEGPQTDGPKAQVLASGVAVPWALRAQELLANDWNVSADVWSVTSWGELRRQADAVSQHNLLHPEEEPQVPYVTSRLQDADGPVVAVSDWMRAVPDLIAPYAPHGMQTLGTDGFGLSDTRPALRRHFHVDAETIVVRTLASLADWGRLDRDVVKQAVEKYQVRDVQAAPADERSDPSPAT</sequence>
<dbReference type="Pfam" id="PF00456">
    <property type="entry name" value="Transketolase_N"/>
    <property type="match status" value="1"/>
</dbReference>
<comment type="cofactor">
    <cofactor evidence="1 8">
        <name>thiamine diphosphate</name>
        <dbReference type="ChEBI" id="CHEBI:58937"/>
    </cofactor>
</comment>
<evidence type="ECO:0000256" key="4">
    <source>
        <dbReference type="ARBA" id="ARBA00023002"/>
    </source>
</evidence>
<evidence type="ECO:0000256" key="5">
    <source>
        <dbReference type="ARBA" id="ARBA00023052"/>
    </source>
</evidence>
<dbReference type="Pfam" id="PF17831">
    <property type="entry name" value="PDH_E1_M"/>
    <property type="match status" value="1"/>
</dbReference>
<feature type="binding site" evidence="9">
    <location>
        <position position="256"/>
    </location>
    <ligand>
        <name>Mg(2+)</name>
        <dbReference type="ChEBI" id="CHEBI:18420"/>
    </ligand>
</feature>
<feature type="domain" description="Transketolase-like C-terminal" evidence="13">
    <location>
        <begin position="758"/>
        <end position="884"/>
    </location>
</feature>
<gene>
    <name evidence="14" type="ORF">SAMN05216574_10935</name>
</gene>
<keyword evidence="9" id="KW-0460">Magnesium</keyword>
<dbReference type="GO" id="GO:0004739">
    <property type="term" value="F:pyruvate dehydrogenase (acetyl-transferring) activity"/>
    <property type="evidence" value="ECO:0007669"/>
    <property type="project" value="UniProtKB-EC"/>
</dbReference>
<evidence type="ECO:0000259" key="12">
    <source>
        <dbReference type="Pfam" id="PF17831"/>
    </source>
</evidence>
<dbReference type="InterPro" id="IPR004660">
    <property type="entry name" value="PDH_E1"/>
</dbReference>
<evidence type="ECO:0000256" key="7">
    <source>
        <dbReference type="ARBA" id="ARBA00051231"/>
    </source>
</evidence>
<comment type="catalytic activity">
    <reaction evidence="7 8">
        <text>N(6)-[(R)-lipoyl]-L-lysyl-[protein] + pyruvate + H(+) = N(6)-[(R)-S(8)-acetyldihydrolipoyl]-L-lysyl-[protein] + CO2</text>
        <dbReference type="Rhea" id="RHEA:19189"/>
        <dbReference type="Rhea" id="RHEA-COMP:10474"/>
        <dbReference type="Rhea" id="RHEA-COMP:10478"/>
        <dbReference type="ChEBI" id="CHEBI:15361"/>
        <dbReference type="ChEBI" id="CHEBI:15378"/>
        <dbReference type="ChEBI" id="CHEBI:16526"/>
        <dbReference type="ChEBI" id="CHEBI:83099"/>
        <dbReference type="ChEBI" id="CHEBI:83111"/>
        <dbReference type="EC" id="1.2.4.1"/>
    </reaction>
</comment>
<feature type="region of interest" description="Disordered" evidence="10">
    <location>
        <begin position="1"/>
        <end position="37"/>
    </location>
</feature>
<dbReference type="PANTHER" id="PTHR43825">
    <property type="entry name" value="PYRUVATE DEHYDROGENASE E1 COMPONENT"/>
    <property type="match status" value="1"/>
</dbReference>
<dbReference type="InterPro" id="IPR029061">
    <property type="entry name" value="THDP-binding"/>
</dbReference>
<comment type="cofactor">
    <cofactor evidence="9">
        <name>Mg(2+)</name>
        <dbReference type="ChEBI" id="CHEBI:18420"/>
    </cofactor>
</comment>
<dbReference type="EMBL" id="FOND01000009">
    <property type="protein sequence ID" value="SFF12500.1"/>
    <property type="molecule type" value="Genomic_DNA"/>
</dbReference>
<feature type="binding site" evidence="9">
    <location>
        <position position="288"/>
    </location>
    <ligand>
        <name>Mg(2+)</name>
        <dbReference type="ChEBI" id="CHEBI:18420"/>
    </ligand>
</feature>
<dbReference type="Pfam" id="PF22613">
    <property type="entry name" value="Transketolase_C_1"/>
    <property type="match status" value="1"/>
</dbReference>
<dbReference type="GO" id="GO:0000287">
    <property type="term" value="F:magnesium ion binding"/>
    <property type="evidence" value="ECO:0007669"/>
    <property type="project" value="UniProtKB-ARBA"/>
</dbReference>
<comment type="function">
    <text evidence="8">Component of the pyruvate dehydrogenase (PDH) complex, that catalyzes the overall conversion of pyruvate to acetyl-CoA and CO(2).</text>
</comment>
<evidence type="ECO:0000259" key="11">
    <source>
        <dbReference type="Pfam" id="PF00456"/>
    </source>
</evidence>